<protein>
    <submittedName>
        <fullName evidence="1">Uncharacterized protein</fullName>
    </submittedName>
</protein>
<evidence type="ECO:0000313" key="1">
    <source>
        <dbReference type="EMBL" id="OGL73635.1"/>
    </source>
</evidence>
<dbReference type="Proteomes" id="UP000177088">
    <property type="component" value="Unassembled WGS sequence"/>
</dbReference>
<sequence>MDSLWDYFSRRAADSELAAKVFRGLTESIPQILGRHGTGPEQTDDIAGQKARARQLLAPFVNGTDGVDDCLVLPDDEAAYPAVRQLVKRQQAPTYFSDLLDKHFRSRLQHVSGEALRRMREDLDARCGLALDSLKDWSWLEIYYRKTLRALALYTAIGAFIGEPAVYTRTVQLLRLSKYALPVARFDVLGGGAWLLMR</sequence>
<proteinExistence type="predicted"/>
<accession>A0A1F7U5S7</accession>
<comment type="caution">
    <text evidence="1">The sequence shown here is derived from an EMBL/GenBank/DDBJ whole genome shotgun (WGS) entry which is preliminary data.</text>
</comment>
<gene>
    <name evidence="1" type="ORF">A3C96_03105</name>
</gene>
<reference evidence="1 2" key="1">
    <citation type="journal article" date="2016" name="Nat. Commun.">
        <title>Thousands of microbial genomes shed light on interconnected biogeochemical processes in an aquifer system.</title>
        <authorList>
            <person name="Anantharaman K."/>
            <person name="Brown C.T."/>
            <person name="Hug L.A."/>
            <person name="Sharon I."/>
            <person name="Castelle C.J."/>
            <person name="Probst A.J."/>
            <person name="Thomas B.C."/>
            <person name="Singh A."/>
            <person name="Wilkins M.J."/>
            <person name="Karaoz U."/>
            <person name="Brodie E.L."/>
            <person name="Williams K.H."/>
            <person name="Hubbard S.S."/>
            <person name="Banfield J.F."/>
        </authorList>
    </citation>
    <scope>NUCLEOTIDE SEQUENCE [LARGE SCALE GENOMIC DNA]</scope>
</reference>
<dbReference type="EMBL" id="MGEA01000053">
    <property type="protein sequence ID" value="OGL73635.1"/>
    <property type="molecule type" value="Genomic_DNA"/>
</dbReference>
<evidence type="ECO:0000313" key="2">
    <source>
        <dbReference type="Proteomes" id="UP000177088"/>
    </source>
</evidence>
<dbReference type="AlphaFoldDB" id="A0A1F7U5S7"/>
<organism evidence="1 2">
    <name type="scientific">Candidatus Uhrbacteria bacterium RIFCSPHIGHO2_02_FULL_60_10</name>
    <dbReference type="NCBI Taxonomy" id="1802392"/>
    <lineage>
        <taxon>Bacteria</taxon>
        <taxon>Candidatus Uhriibacteriota</taxon>
    </lineage>
</organism>
<name>A0A1F7U5S7_9BACT</name>